<accession>A0A024U669</accession>
<dbReference type="NCBIfam" id="TIGR02252">
    <property type="entry name" value="DREG-2"/>
    <property type="match status" value="1"/>
</dbReference>
<dbReference type="AlphaFoldDB" id="A0A024U669"/>
<name>A0A024U669_9STRA</name>
<dbReference type="InterPro" id="IPR023214">
    <property type="entry name" value="HAD_sf"/>
</dbReference>
<reference evidence="1" key="1">
    <citation type="submission" date="2013-12" db="EMBL/GenBank/DDBJ databases">
        <title>The Genome Sequence of Aphanomyces invadans NJM9701.</title>
        <authorList>
            <consortium name="The Broad Institute Genomics Platform"/>
            <person name="Russ C."/>
            <person name="Tyler B."/>
            <person name="van West P."/>
            <person name="Dieguez-Uribeondo J."/>
            <person name="Young S.K."/>
            <person name="Zeng Q."/>
            <person name="Gargeya S."/>
            <person name="Fitzgerald M."/>
            <person name="Abouelleil A."/>
            <person name="Alvarado L."/>
            <person name="Chapman S.B."/>
            <person name="Gainer-Dewar J."/>
            <person name="Goldberg J."/>
            <person name="Griggs A."/>
            <person name="Gujja S."/>
            <person name="Hansen M."/>
            <person name="Howarth C."/>
            <person name="Imamovic A."/>
            <person name="Ireland A."/>
            <person name="Larimer J."/>
            <person name="McCowan C."/>
            <person name="Murphy C."/>
            <person name="Pearson M."/>
            <person name="Poon T.W."/>
            <person name="Priest M."/>
            <person name="Roberts A."/>
            <person name="Saif S."/>
            <person name="Shea T."/>
            <person name="Sykes S."/>
            <person name="Wortman J."/>
            <person name="Nusbaum C."/>
            <person name="Birren B."/>
        </authorList>
    </citation>
    <scope>NUCLEOTIDE SEQUENCE [LARGE SCALE GENOMIC DNA]</scope>
    <source>
        <strain evidence="1">NJM9701</strain>
    </source>
</reference>
<dbReference type="NCBIfam" id="TIGR01549">
    <property type="entry name" value="HAD-SF-IA-v1"/>
    <property type="match status" value="1"/>
</dbReference>
<dbReference type="EMBL" id="KI913963">
    <property type="protein sequence ID" value="ETW01108.1"/>
    <property type="molecule type" value="Genomic_DNA"/>
</dbReference>
<dbReference type="InterPro" id="IPR051828">
    <property type="entry name" value="HAD-like_hydrolase_domain"/>
</dbReference>
<sequence length="246" mass="27370">MLPKFRHVTLDATGTLFRPRNCVASVYMDHFLAIMPPLIRPVSEDAVSIKAFGQAFKTHLAASPNFGMDGQSETAKPWWGRVIFDTFPADMQTHMKAHPEPATQLIDALYTYYACGDAWEVYPDVRPALDALHAENVSIGVISNFDNRLHSILRDLDLDSRVDFVLTSWDHRVMKPDPSIFHEAARRLHCRPADLLHVGDDVRNDYVGAVAAGCSASLLDRGSQACNTSTRVEHTVTSLLDILAKI</sequence>
<organism evidence="1">
    <name type="scientific">Aphanomyces invadans</name>
    <dbReference type="NCBI Taxonomy" id="157072"/>
    <lineage>
        <taxon>Eukaryota</taxon>
        <taxon>Sar</taxon>
        <taxon>Stramenopiles</taxon>
        <taxon>Oomycota</taxon>
        <taxon>Saprolegniomycetes</taxon>
        <taxon>Saprolegniales</taxon>
        <taxon>Verrucalvaceae</taxon>
        <taxon>Aphanomyces</taxon>
    </lineage>
</organism>
<dbReference type="InterPro" id="IPR006439">
    <property type="entry name" value="HAD-SF_hydro_IA"/>
</dbReference>
<dbReference type="InterPro" id="IPR036412">
    <property type="entry name" value="HAD-like_sf"/>
</dbReference>
<dbReference type="InterPro" id="IPR011949">
    <property type="entry name" value="HAD-SF_hydro_IA_REG-2-like"/>
</dbReference>
<dbReference type="InterPro" id="IPR044924">
    <property type="entry name" value="HAD-SF_hydro_IA_REG-2-like_cap"/>
</dbReference>
<dbReference type="RefSeq" id="XP_008870106.1">
    <property type="nucleotide sequence ID" value="XM_008871884.1"/>
</dbReference>
<dbReference type="PRINTS" id="PR00413">
    <property type="entry name" value="HADHALOGNASE"/>
</dbReference>
<proteinExistence type="predicted"/>
<dbReference type="eggNOG" id="KOG3085">
    <property type="taxonomic scope" value="Eukaryota"/>
</dbReference>
<dbReference type="SUPFAM" id="SSF56784">
    <property type="entry name" value="HAD-like"/>
    <property type="match status" value="1"/>
</dbReference>
<dbReference type="Pfam" id="PF00702">
    <property type="entry name" value="Hydrolase"/>
    <property type="match status" value="1"/>
</dbReference>
<dbReference type="PANTHER" id="PTHR46191">
    <property type="match status" value="1"/>
</dbReference>
<dbReference type="Gene3D" id="1.10.150.720">
    <property type="entry name" value="Haloacid dehalogenase-like hydrolase"/>
    <property type="match status" value="1"/>
</dbReference>
<dbReference type="VEuPathDB" id="FungiDB:H310_06723"/>
<dbReference type="STRING" id="157072.A0A024U669"/>
<dbReference type="PANTHER" id="PTHR46191:SF2">
    <property type="entry name" value="HALOACID DEHALOGENASE-LIKE HYDROLASE DOMAIN-CONTAINING PROTEIN 3"/>
    <property type="match status" value="1"/>
</dbReference>
<protein>
    <recommendedName>
        <fullName evidence="2">Haloacid dehalogenase, type II</fullName>
    </recommendedName>
</protein>
<dbReference type="Gene3D" id="3.40.50.1000">
    <property type="entry name" value="HAD superfamily/HAD-like"/>
    <property type="match status" value="1"/>
</dbReference>
<gene>
    <name evidence="1" type="ORF">H310_06723</name>
</gene>
<evidence type="ECO:0000313" key="1">
    <source>
        <dbReference type="EMBL" id="ETW01108.1"/>
    </source>
</evidence>
<dbReference type="GeneID" id="20083773"/>
<dbReference type="OrthoDB" id="444127at2759"/>
<dbReference type="GO" id="GO:0005634">
    <property type="term" value="C:nucleus"/>
    <property type="evidence" value="ECO:0007669"/>
    <property type="project" value="TreeGrafter"/>
</dbReference>
<evidence type="ECO:0008006" key="2">
    <source>
        <dbReference type="Google" id="ProtNLM"/>
    </source>
</evidence>